<feature type="binding site" evidence="7">
    <location>
        <position position="122"/>
    </location>
    <ligand>
        <name>Fe-coproporphyrin III</name>
        <dbReference type="ChEBI" id="CHEBI:68438"/>
    </ligand>
</feature>
<gene>
    <name evidence="7" type="primary">cpfC</name>
    <name evidence="9" type="ORF">ATW55_10425</name>
</gene>
<dbReference type="EMBL" id="LPVJ01000070">
    <property type="protein sequence ID" value="KUO94818.1"/>
    <property type="molecule type" value="Genomic_DNA"/>
</dbReference>
<proteinExistence type="inferred from homology"/>
<dbReference type="InterPro" id="IPR019772">
    <property type="entry name" value="Ferrochelatase_AS"/>
</dbReference>
<comment type="caution">
    <text evidence="9">The sequence shown here is derived from an EMBL/GenBank/DDBJ whole genome shotgun (WGS) entry which is preliminary data.</text>
</comment>
<dbReference type="AlphaFoldDB" id="A0A117SX52"/>
<evidence type="ECO:0000256" key="2">
    <source>
        <dbReference type="ARBA" id="ARBA00023004"/>
    </source>
</evidence>
<feature type="binding site" evidence="7">
    <location>
        <position position="259"/>
    </location>
    <ligand>
        <name>Fe(2+)</name>
        <dbReference type="ChEBI" id="CHEBI:29033"/>
    </ligand>
</feature>
<dbReference type="UniPathway" id="UPA00252"/>
<keyword evidence="7" id="KW-0479">Metal-binding</keyword>
<dbReference type="Proteomes" id="UP000053557">
    <property type="component" value="Unassembled WGS sequence"/>
</dbReference>
<keyword evidence="2 7" id="KW-0408">Iron</keyword>
<keyword evidence="7 8" id="KW-0963">Cytoplasm</keyword>
<dbReference type="InterPro" id="IPR033644">
    <property type="entry name" value="Ferrochelatase_C"/>
</dbReference>
<dbReference type="GO" id="GO:0046872">
    <property type="term" value="F:metal ion binding"/>
    <property type="evidence" value="ECO:0007669"/>
    <property type="project" value="UniProtKB-UniRule"/>
</dbReference>
<keyword evidence="5 7" id="KW-0627">Porphyrin biosynthesis</keyword>
<comment type="pathway">
    <text evidence="1 7 8">Porphyrin-containing compound metabolism; protoheme biosynthesis.</text>
</comment>
<name>A0A117SX52_9BACL</name>
<comment type="similarity">
    <text evidence="7 8">Belongs to the ferrochelatase family.</text>
</comment>
<accession>A0A117SX52</accession>
<feature type="binding site" evidence="7">
    <location>
        <position position="179"/>
    </location>
    <ligand>
        <name>Fe(2+)</name>
        <dbReference type="ChEBI" id="CHEBI:29033"/>
    </ligand>
</feature>
<dbReference type="Pfam" id="PF00762">
    <property type="entry name" value="Ferrochelatase"/>
    <property type="match status" value="1"/>
</dbReference>
<evidence type="ECO:0000313" key="10">
    <source>
        <dbReference type="Proteomes" id="UP000053557"/>
    </source>
</evidence>
<feature type="binding site" evidence="7">
    <location>
        <begin position="45"/>
        <end position="46"/>
    </location>
    <ligand>
        <name>Fe-coproporphyrin III</name>
        <dbReference type="ChEBI" id="CHEBI:68438"/>
    </ligand>
</feature>
<feature type="binding site" description="axial binding residue" evidence="7">
    <location>
        <position position="12"/>
    </location>
    <ligand>
        <name>Fe-coproporphyrin III</name>
        <dbReference type="ChEBI" id="CHEBI:68438"/>
    </ligand>
    <ligandPart>
        <name>Fe</name>
        <dbReference type="ChEBI" id="CHEBI:18248"/>
    </ligandPart>
</feature>
<comment type="subcellular location">
    <subcellularLocation>
        <location evidence="7 8">Cytoplasm</location>
    </subcellularLocation>
</comment>
<dbReference type="RefSeq" id="WP_067719510.1">
    <property type="nucleotide sequence ID" value="NZ_LPVJ01000070.1"/>
</dbReference>
<feature type="binding site" evidence="7">
    <location>
        <position position="53"/>
    </location>
    <ligand>
        <name>Fe-coproporphyrin III</name>
        <dbReference type="ChEBI" id="CHEBI:68438"/>
    </ligand>
</feature>
<evidence type="ECO:0000256" key="7">
    <source>
        <dbReference type="HAMAP-Rule" id="MF_00323"/>
    </source>
</evidence>
<dbReference type="InterPro" id="IPR001015">
    <property type="entry name" value="Ferrochelatase"/>
</dbReference>
<evidence type="ECO:0000256" key="8">
    <source>
        <dbReference type="RuleBase" id="RU000607"/>
    </source>
</evidence>
<keyword evidence="3 7" id="KW-0350">Heme biosynthesis</keyword>
<evidence type="ECO:0000256" key="6">
    <source>
        <dbReference type="ARBA" id="ARBA00024536"/>
    </source>
</evidence>
<dbReference type="InterPro" id="IPR033659">
    <property type="entry name" value="Ferrochelatase_N"/>
</dbReference>
<comment type="function">
    <text evidence="7 8">Involved in coproporphyrin-dependent heme b biosynthesis. Catalyzes the insertion of ferrous iron into coproporphyrin III to form Fe-coproporphyrin III.</text>
</comment>
<dbReference type="HAMAP" id="MF_00323">
    <property type="entry name" value="Ferrochelatase"/>
    <property type="match status" value="1"/>
</dbReference>
<evidence type="ECO:0000256" key="3">
    <source>
        <dbReference type="ARBA" id="ARBA00023133"/>
    </source>
</evidence>
<organism evidence="9 10">
    <name type="scientific">Ferroacidibacillus organovorans</name>
    <dbReference type="NCBI Taxonomy" id="1765683"/>
    <lineage>
        <taxon>Bacteria</taxon>
        <taxon>Bacillati</taxon>
        <taxon>Bacillota</taxon>
        <taxon>Bacilli</taxon>
        <taxon>Bacillales</taxon>
        <taxon>Alicyclobacillaceae</taxon>
        <taxon>Ferroacidibacillus</taxon>
    </lineage>
</organism>
<evidence type="ECO:0000256" key="1">
    <source>
        <dbReference type="ARBA" id="ARBA00004744"/>
    </source>
</evidence>
<reference evidence="9 10" key="1">
    <citation type="submission" date="2015-12" db="EMBL/GenBank/DDBJ databases">
        <title>Draft genome sequence of Acidibacillus ferrooxidans ITV001, isolated from a chalcopyrite acid mine drainage site in Brazil.</title>
        <authorList>
            <person name="Dall'Agnol H."/>
            <person name="Nancucheo I."/>
            <person name="Johnson B."/>
            <person name="Oliveira R."/>
            <person name="Leite L."/>
            <person name="Pylro V."/>
            <person name="Nunes G.L."/>
            <person name="Tzotzos G."/>
            <person name="Fernandes G.R."/>
            <person name="Dutra J."/>
            <person name="Orellana S.C."/>
            <person name="Oliveira G."/>
        </authorList>
    </citation>
    <scope>NUCLEOTIDE SEQUENCE [LARGE SCALE GENOMIC DNA]</scope>
    <source>
        <strain evidence="10">ITV01</strain>
    </source>
</reference>
<dbReference type="PROSITE" id="PS00534">
    <property type="entry name" value="FERROCHELATASE"/>
    <property type="match status" value="1"/>
</dbReference>
<dbReference type="SUPFAM" id="SSF53800">
    <property type="entry name" value="Chelatase"/>
    <property type="match status" value="1"/>
</dbReference>
<dbReference type="GO" id="GO:0006783">
    <property type="term" value="P:heme biosynthetic process"/>
    <property type="evidence" value="ECO:0007669"/>
    <property type="project" value="UniProtKB-UniRule"/>
</dbReference>
<dbReference type="GO" id="GO:0004325">
    <property type="term" value="F:ferrochelatase activity"/>
    <property type="evidence" value="ECO:0007669"/>
    <property type="project" value="UniProtKB-UniRule"/>
</dbReference>
<dbReference type="CDD" id="cd00419">
    <property type="entry name" value="Ferrochelatase_C"/>
    <property type="match status" value="1"/>
</dbReference>
<dbReference type="PANTHER" id="PTHR11108:SF1">
    <property type="entry name" value="FERROCHELATASE, MITOCHONDRIAL"/>
    <property type="match status" value="1"/>
</dbReference>
<dbReference type="GO" id="GO:0005737">
    <property type="term" value="C:cytoplasm"/>
    <property type="evidence" value="ECO:0007669"/>
    <property type="project" value="UniProtKB-SubCell"/>
</dbReference>
<dbReference type="EC" id="4.99.1.9" evidence="7"/>
<dbReference type="CDD" id="cd03411">
    <property type="entry name" value="Ferrochelatase_N"/>
    <property type="match status" value="1"/>
</dbReference>
<protein>
    <recommendedName>
        <fullName evidence="7">Coproporphyrin III ferrochelatase</fullName>
        <ecNumber evidence="7">4.99.1.9</ecNumber>
    </recommendedName>
</protein>
<keyword evidence="10" id="KW-1185">Reference proteome</keyword>
<evidence type="ECO:0000313" key="9">
    <source>
        <dbReference type="EMBL" id="KUO94818.1"/>
    </source>
</evidence>
<dbReference type="OrthoDB" id="9776380at2"/>
<dbReference type="PANTHER" id="PTHR11108">
    <property type="entry name" value="FERROCHELATASE"/>
    <property type="match status" value="1"/>
</dbReference>
<evidence type="ECO:0000256" key="5">
    <source>
        <dbReference type="ARBA" id="ARBA00023244"/>
    </source>
</evidence>
<evidence type="ECO:0000256" key="4">
    <source>
        <dbReference type="ARBA" id="ARBA00023239"/>
    </source>
</evidence>
<dbReference type="Gene3D" id="3.40.50.1400">
    <property type="match status" value="2"/>
</dbReference>
<dbReference type="NCBIfam" id="TIGR00109">
    <property type="entry name" value="hemH"/>
    <property type="match status" value="1"/>
</dbReference>
<comment type="catalytic activity">
    <reaction evidence="6">
        <text>Fe-coproporphyrin III + 2 H(+) = coproporphyrin III + Fe(2+)</text>
        <dbReference type="Rhea" id="RHEA:49572"/>
        <dbReference type="ChEBI" id="CHEBI:15378"/>
        <dbReference type="ChEBI" id="CHEBI:29033"/>
        <dbReference type="ChEBI" id="CHEBI:68438"/>
        <dbReference type="ChEBI" id="CHEBI:131725"/>
        <dbReference type="EC" id="4.99.1.9"/>
    </reaction>
    <physiologicalReaction direction="right-to-left" evidence="6">
        <dbReference type="Rhea" id="RHEA:49574"/>
    </physiologicalReaction>
</comment>
<sequence length="312" mass="34859">MNKPIGILLMAYGTPRSLDEVEAYYTHIRRGNKPSQALLDELIGRYKAIGGVSPLNEITDEQARRLEQTLNAKGSQYKVYIGMKHAEPFIADVVRRMADDGIAEAVGVVLAPHYSTMSVGVYTKEAQEAAKAVGLEMKCVSSWHMQDAFLDALEARLRDALERFSEDERRQLKVVFSAHSLPERILALGDPYPKQLLETSQALAERVQIRDWQFAWQSAGRTAEPWLGPDLLLVMDELAETGYHAMLSCPVGFVADHLEVLYDLDIEARQHASQKGIHFERTASLNADQRMIDALVAAIHEVEGESHFTGAR</sequence>
<keyword evidence="4 7" id="KW-0456">Lyase</keyword>
<feature type="binding site" evidence="7">
    <location>
        <position position="29"/>
    </location>
    <ligand>
        <name>Fe-coproporphyrin III</name>
        <dbReference type="ChEBI" id="CHEBI:68438"/>
    </ligand>
</feature>